<evidence type="ECO:0000313" key="3">
    <source>
        <dbReference type="Proteomes" id="UP000078200"/>
    </source>
</evidence>
<reference evidence="2" key="1">
    <citation type="submission" date="2020-05" db="UniProtKB">
        <authorList>
            <consortium name="EnsemblMetazoa"/>
        </authorList>
    </citation>
    <scope>IDENTIFICATION</scope>
    <source>
        <strain evidence="2">TTRI</strain>
    </source>
</reference>
<proteinExistence type="predicted"/>
<sequence>MHEILFENFPLFYGFIQIAPAPFVLLPVSHVPPRFLVVLARSSSDSSLNLTRIEHGEIETTWSMLAATFFALATSSNHTILLHIAAGVIVFSSHLSAFLTERCEYLNNNHNNKN</sequence>
<keyword evidence="3" id="KW-1185">Reference proteome</keyword>
<dbReference type="EnsemblMetazoa" id="GAUT049284-RA">
    <property type="protein sequence ID" value="GAUT049284-PA"/>
    <property type="gene ID" value="GAUT049284"/>
</dbReference>
<feature type="transmembrane region" description="Helical" evidence="1">
    <location>
        <begin position="80"/>
        <end position="99"/>
    </location>
</feature>
<dbReference type="Proteomes" id="UP000078200">
    <property type="component" value="Unassembled WGS sequence"/>
</dbReference>
<keyword evidence="1" id="KW-0472">Membrane</keyword>
<evidence type="ECO:0000256" key="1">
    <source>
        <dbReference type="SAM" id="Phobius"/>
    </source>
</evidence>
<feature type="transmembrane region" description="Helical" evidence="1">
    <location>
        <begin position="12"/>
        <end position="31"/>
    </location>
</feature>
<evidence type="ECO:0000313" key="2">
    <source>
        <dbReference type="EnsemblMetazoa" id="GAUT049284-PA"/>
    </source>
</evidence>
<organism evidence="2 3">
    <name type="scientific">Glossina austeni</name>
    <name type="common">Savannah tsetse fly</name>
    <dbReference type="NCBI Taxonomy" id="7395"/>
    <lineage>
        <taxon>Eukaryota</taxon>
        <taxon>Metazoa</taxon>
        <taxon>Ecdysozoa</taxon>
        <taxon>Arthropoda</taxon>
        <taxon>Hexapoda</taxon>
        <taxon>Insecta</taxon>
        <taxon>Pterygota</taxon>
        <taxon>Neoptera</taxon>
        <taxon>Endopterygota</taxon>
        <taxon>Diptera</taxon>
        <taxon>Brachycera</taxon>
        <taxon>Muscomorpha</taxon>
        <taxon>Hippoboscoidea</taxon>
        <taxon>Glossinidae</taxon>
        <taxon>Glossina</taxon>
    </lineage>
</organism>
<keyword evidence="1" id="KW-0812">Transmembrane</keyword>
<name>A0A1A9VVT3_GLOAU</name>
<dbReference type="VEuPathDB" id="VectorBase:GAUT049284"/>
<accession>A0A1A9VVT3</accession>
<dbReference type="AlphaFoldDB" id="A0A1A9VVT3"/>
<protein>
    <submittedName>
        <fullName evidence="2">Uncharacterized protein</fullName>
    </submittedName>
</protein>
<keyword evidence="1" id="KW-1133">Transmembrane helix</keyword>